<feature type="domain" description="Integrase catalytic" evidence="1">
    <location>
        <begin position="2"/>
        <end position="28"/>
    </location>
</feature>
<gene>
    <name evidence="2" type="ORF">H9843_04900</name>
    <name evidence="3" type="ORF">H9843_05030</name>
    <name evidence="4" type="ORF">H9843_05420</name>
</gene>
<evidence type="ECO:0000313" key="5">
    <source>
        <dbReference type="Proteomes" id="UP000824180"/>
    </source>
</evidence>
<proteinExistence type="predicted"/>
<evidence type="ECO:0000259" key="1">
    <source>
        <dbReference type="Pfam" id="PF13333"/>
    </source>
</evidence>
<dbReference type="InterPro" id="IPR001584">
    <property type="entry name" value="Integrase_cat-core"/>
</dbReference>
<evidence type="ECO:0000313" key="4">
    <source>
        <dbReference type="EMBL" id="MBU3830315.1"/>
    </source>
</evidence>
<reference evidence="3" key="2">
    <citation type="submission" date="2021-04" db="EMBL/GenBank/DDBJ databases">
        <authorList>
            <person name="Gilroy R."/>
        </authorList>
    </citation>
    <scope>NUCLEOTIDE SEQUENCE</scope>
    <source>
        <strain evidence="3">876</strain>
    </source>
</reference>
<accession>A0A9E2NX83</accession>
<feature type="non-terminal residue" evidence="3">
    <location>
        <position position="1"/>
    </location>
</feature>
<dbReference type="GO" id="GO:0015074">
    <property type="term" value="P:DNA integration"/>
    <property type="evidence" value="ECO:0007669"/>
    <property type="project" value="InterPro"/>
</dbReference>
<protein>
    <submittedName>
        <fullName evidence="3">Integrase core domain-containing protein</fullName>
    </submittedName>
</protein>
<dbReference type="Proteomes" id="UP000824180">
    <property type="component" value="Unassembled WGS sequence"/>
</dbReference>
<organism evidence="3 5">
    <name type="scientific">Candidatus Limosilactobacillus merdavium</name>
    <dbReference type="NCBI Taxonomy" id="2838651"/>
    <lineage>
        <taxon>Bacteria</taxon>
        <taxon>Bacillati</taxon>
        <taxon>Bacillota</taxon>
        <taxon>Bacilli</taxon>
        <taxon>Lactobacillales</taxon>
        <taxon>Lactobacillaceae</taxon>
        <taxon>Limosilactobacillus</taxon>
    </lineage>
</organism>
<sequence>YYIDYFNYERISLKTKGMTPVEYRNHTLTA</sequence>
<evidence type="ECO:0000313" key="3">
    <source>
        <dbReference type="EMBL" id="MBU3830239.1"/>
    </source>
</evidence>
<dbReference type="EMBL" id="JAHLFK010000055">
    <property type="protein sequence ID" value="MBU3830239.1"/>
    <property type="molecule type" value="Genomic_DNA"/>
</dbReference>
<evidence type="ECO:0000313" key="2">
    <source>
        <dbReference type="EMBL" id="MBU3830213.1"/>
    </source>
</evidence>
<dbReference type="Pfam" id="PF13333">
    <property type="entry name" value="rve_2"/>
    <property type="match status" value="1"/>
</dbReference>
<name>A0A9E2NX83_9LACO</name>
<reference evidence="3" key="1">
    <citation type="journal article" date="2021" name="PeerJ">
        <title>Extensive microbial diversity within the chicken gut microbiome revealed by metagenomics and culture.</title>
        <authorList>
            <person name="Gilroy R."/>
            <person name="Ravi A."/>
            <person name="Getino M."/>
            <person name="Pursley I."/>
            <person name="Horton D.L."/>
            <person name="Alikhan N.F."/>
            <person name="Baker D."/>
            <person name="Gharbi K."/>
            <person name="Hall N."/>
            <person name="Watson M."/>
            <person name="Adriaenssens E.M."/>
            <person name="Foster-Nyarko E."/>
            <person name="Jarju S."/>
            <person name="Secka A."/>
            <person name="Antonio M."/>
            <person name="Oren A."/>
            <person name="Chaudhuri R.R."/>
            <person name="La Ragione R."/>
            <person name="Hildebrand F."/>
            <person name="Pallen M.J."/>
        </authorList>
    </citation>
    <scope>NUCLEOTIDE SEQUENCE</scope>
    <source>
        <strain evidence="3">876</strain>
    </source>
</reference>
<comment type="caution">
    <text evidence="3">The sequence shown here is derived from an EMBL/GenBank/DDBJ whole genome shotgun (WGS) entry which is preliminary data.</text>
</comment>
<dbReference type="AlphaFoldDB" id="A0A9E2NX83"/>
<dbReference type="EMBL" id="JAHLFK010000053">
    <property type="protein sequence ID" value="MBU3830213.1"/>
    <property type="molecule type" value="Genomic_DNA"/>
</dbReference>
<dbReference type="EMBL" id="JAHLFK010000058">
    <property type="protein sequence ID" value="MBU3830315.1"/>
    <property type="molecule type" value="Genomic_DNA"/>
</dbReference>